<dbReference type="Gene3D" id="3.30.750.24">
    <property type="entry name" value="STAS domain"/>
    <property type="match status" value="1"/>
</dbReference>
<sequence length="96" mass="10243">MSTSPLRIEGELTIYRAAELKDTLLAAVAANDTLEIDLSAVEEFDTAGVQLLMLAKRAATATGHTLRLTGHSAPVLDVFELLDLSQHFGDPIVLPA</sequence>
<dbReference type="InterPro" id="IPR058548">
    <property type="entry name" value="MlaB-like_STAS"/>
</dbReference>
<dbReference type="CDD" id="cd07043">
    <property type="entry name" value="STAS_anti-anti-sigma_factors"/>
    <property type="match status" value="1"/>
</dbReference>
<name>A0A1W6LBN5_9BURK</name>
<dbReference type="EMBL" id="CP015118">
    <property type="protein sequence ID" value="ARN21685.1"/>
    <property type="molecule type" value="Genomic_DNA"/>
</dbReference>
<dbReference type="OrthoDB" id="8527158at2"/>
<protein>
    <submittedName>
        <fullName evidence="1">Anti-sigma B factor antagonist</fullName>
    </submittedName>
</protein>
<evidence type="ECO:0000313" key="1">
    <source>
        <dbReference type="EMBL" id="ARN21685.1"/>
    </source>
</evidence>
<gene>
    <name evidence="1" type="ORF">A4W93_18280</name>
</gene>
<dbReference type="AlphaFoldDB" id="A0A1W6LBN5"/>
<dbReference type="PANTHER" id="PTHR35849">
    <property type="entry name" value="BLR2341 PROTEIN"/>
    <property type="match status" value="1"/>
</dbReference>
<dbReference type="STRING" id="946333.A4W93_18280"/>
<reference evidence="1 2" key="1">
    <citation type="submission" date="2016-04" db="EMBL/GenBank/DDBJ databases">
        <title>Complete genome sequence of natural rubber-degrading, novel Gram-negative bacterium, Rhizobacter gummiphilus strain NS21.</title>
        <authorList>
            <person name="Tabata M."/>
            <person name="Kasai D."/>
            <person name="Fukuda M."/>
        </authorList>
    </citation>
    <scope>NUCLEOTIDE SEQUENCE [LARGE SCALE GENOMIC DNA]</scope>
    <source>
        <strain evidence="1 2">NS21</strain>
    </source>
</reference>
<proteinExistence type="predicted"/>
<dbReference type="KEGG" id="rgu:A4W93_18280"/>
<dbReference type="InterPro" id="IPR052746">
    <property type="entry name" value="MlaB_ABC_Transporter"/>
</dbReference>
<dbReference type="Proteomes" id="UP000193427">
    <property type="component" value="Chromosome"/>
</dbReference>
<dbReference type="InterPro" id="IPR036513">
    <property type="entry name" value="STAS_dom_sf"/>
</dbReference>
<dbReference type="RefSeq" id="WP_085751980.1">
    <property type="nucleotide sequence ID" value="NZ_BSPR01000011.1"/>
</dbReference>
<dbReference type="PANTHER" id="PTHR35849:SF2">
    <property type="entry name" value="BLR2341 PROTEIN"/>
    <property type="match status" value="1"/>
</dbReference>
<keyword evidence="2" id="KW-1185">Reference proteome</keyword>
<dbReference type="PROSITE" id="PS50801">
    <property type="entry name" value="STAS"/>
    <property type="match status" value="1"/>
</dbReference>
<dbReference type="SUPFAM" id="SSF52091">
    <property type="entry name" value="SpoIIaa-like"/>
    <property type="match status" value="1"/>
</dbReference>
<dbReference type="Pfam" id="PF13466">
    <property type="entry name" value="STAS_2"/>
    <property type="match status" value="1"/>
</dbReference>
<dbReference type="InterPro" id="IPR002645">
    <property type="entry name" value="STAS_dom"/>
</dbReference>
<organism evidence="1 2">
    <name type="scientific">Piscinibacter gummiphilus</name>
    <dbReference type="NCBI Taxonomy" id="946333"/>
    <lineage>
        <taxon>Bacteria</taxon>
        <taxon>Pseudomonadati</taxon>
        <taxon>Pseudomonadota</taxon>
        <taxon>Betaproteobacteria</taxon>
        <taxon>Burkholderiales</taxon>
        <taxon>Sphaerotilaceae</taxon>
        <taxon>Piscinibacter</taxon>
    </lineage>
</organism>
<accession>A0A1W6LBN5</accession>
<evidence type="ECO:0000313" key="2">
    <source>
        <dbReference type="Proteomes" id="UP000193427"/>
    </source>
</evidence>